<reference evidence="12 13" key="1">
    <citation type="journal article" date="2019" name="Sci. Rep.">
        <title>Comparative genomics of chytrid fungi reveal insights into the obligate biotrophic and pathogenic lifestyle of Synchytrium endobioticum.</title>
        <authorList>
            <person name="van de Vossenberg B.T.L.H."/>
            <person name="Warris S."/>
            <person name="Nguyen H.D.T."/>
            <person name="van Gent-Pelzer M.P.E."/>
            <person name="Joly D.L."/>
            <person name="van de Geest H.C."/>
            <person name="Bonants P.J.M."/>
            <person name="Smith D.S."/>
            <person name="Levesque C.A."/>
            <person name="van der Lee T.A.J."/>
        </authorList>
    </citation>
    <scope>NUCLEOTIDE SEQUENCE [LARGE SCALE GENOMIC DNA]</scope>
    <source>
        <strain evidence="12 13">MB42</strain>
    </source>
</reference>
<dbReference type="EMBL" id="QEAN01000055">
    <property type="protein sequence ID" value="TPX51345.1"/>
    <property type="molecule type" value="Genomic_DNA"/>
</dbReference>
<dbReference type="GO" id="GO:0005789">
    <property type="term" value="C:endoplasmic reticulum membrane"/>
    <property type="evidence" value="ECO:0007669"/>
    <property type="project" value="UniProtKB-SubCell"/>
</dbReference>
<dbReference type="PANTHER" id="PTHR12825:SF0">
    <property type="entry name" value="VESICLE TRANSPORT PROTEIN SEC20"/>
    <property type="match status" value="1"/>
</dbReference>
<dbReference type="Pfam" id="PF03908">
    <property type="entry name" value="Sec20"/>
    <property type="match status" value="1"/>
</dbReference>
<evidence type="ECO:0000256" key="9">
    <source>
        <dbReference type="ARBA" id="ARBA00037934"/>
    </source>
</evidence>
<name>A0A507DJB7_9FUNG</name>
<keyword evidence="6 10" id="KW-1133">Transmembrane helix</keyword>
<dbReference type="AlphaFoldDB" id="A0A507DJB7"/>
<gene>
    <name evidence="12" type="ORF">SeMB42_g01942</name>
</gene>
<dbReference type="InterPro" id="IPR005606">
    <property type="entry name" value="Sec20"/>
</dbReference>
<keyword evidence="4" id="KW-0256">Endoplasmic reticulum</keyword>
<comment type="similarity">
    <text evidence="9">Belongs to the SEC20 family.</text>
</comment>
<keyword evidence="3 10" id="KW-0812">Transmembrane</keyword>
<dbReference type="PANTHER" id="PTHR12825">
    <property type="entry name" value="BNIP1-RELATED"/>
    <property type="match status" value="1"/>
</dbReference>
<evidence type="ECO:0000256" key="4">
    <source>
        <dbReference type="ARBA" id="ARBA00022824"/>
    </source>
</evidence>
<feature type="domain" description="Sec20 C-terminal" evidence="11">
    <location>
        <begin position="124"/>
        <end position="214"/>
    </location>
</feature>
<dbReference type="InterPro" id="IPR056173">
    <property type="entry name" value="Sec20_C"/>
</dbReference>
<dbReference type="STRING" id="286115.A0A507DJB7"/>
<feature type="transmembrane region" description="Helical" evidence="10">
    <location>
        <begin position="189"/>
        <end position="210"/>
    </location>
</feature>
<evidence type="ECO:0000313" key="12">
    <source>
        <dbReference type="EMBL" id="TPX51345.1"/>
    </source>
</evidence>
<dbReference type="Proteomes" id="UP000317494">
    <property type="component" value="Unassembled WGS sequence"/>
</dbReference>
<dbReference type="GO" id="GO:0005484">
    <property type="term" value="F:SNAP receptor activity"/>
    <property type="evidence" value="ECO:0007669"/>
    <property type="project" value="InterPro"/>
</dbReference>
<keyword evidence="13" id="KW-1185">Reference proteome</keyword>
<accession>A0A507DJB7</accession>
<evidence type="ECO:0000256" key="10">
    <source>
        <dbReference type="SAM" id="Phobius"/>
    </source>
</evidence>
<keyword evidence="8 10" id="KW-0472">Membrane</keyword>
<evidence type="ECO:0000256" key="6">
    <source>
        <dbReference type="ARBA" id="ARBA00022989"/>
    </source>
</evidence>
<comment type="subcellular location">
    <subcellularLocation>
        <location evidence="1">Endoplasmic reticulum membrane</location>
        <topology evidence="1">Single-pass type IV membrane protein</topology>
    </subcellularLocation>
</comment>
<evidence type="ECO:0000256" key="2">
    <source>
        <dbReference type="ARBA" id="ARBA00022448"/>
    </source>
</evidence>
<keyword evidence="2" id="KW-0813">Transport</keyword>
<evidence type="ECO:0000256" key="8">
    <source>
        <dbReference type="ARBA" id="ARBA00023136"/>
    </source>
</evidence>
<sequence length="230" mass="25588">MAPALRDTMQKQLDSISKAELLLKQLVDELANPNERLIPSFVSDKVNKIRGLQSSIGRTIEHVKESAWDEDDTQSILRPLQPLEDQYEHLTGLSRKAIITANRNIQLQAEADRKNLITDAVVSASNDLTESMREALKLMSEEVQKSAESTQVLTSSTDTLAKTSQQYTALGSAIDSSKRLVTSMSRRDLIDRGLIVFGLVIFLAVVAHIVKKRVWIPGVDSWCTAKGWLC</sequence>
<dbReference type="GO" id="GO:0006890">
    <property type="term" value="P:retrograde vesicle-mediated transport, Golgi to endoplasmic reticulum"/>
    <property type="evidence" value="ECO:0007669"/>
    <property type="project" value="InterPro"/>
</dbReference>
<protein>
    <recommendedName>
        <fullName evidence="11">Sec20 C-terminal domain-containing protein</fullName>
    </recommendedName>
</protein>
<keyword evidence="7" id="KW-0175">Coiled coil</keyword>
<evidence type="ECO:0000256" key="1">
    <source>
        <dbReference type="ARBA" id="ARBA00004163"/>
    </source>
</evidence>
<evidence type="ECO:0000256" key="7">
    <source>
        <dbReference type="ARBA" id="ARBA00023054"/>
    </source>
</evidence>
<proteinExistence type="inferred from homology"/>
<comment type="caution">
    <text evidence="12">The sequence shown here is derived from an EMBL/GenBank/DDBJ whole genome shotgun (WGS) entry which is preliminary data.</text>
</comment>
<keyword evidence="5" id="KW-0931">ER-Golgi transport</keyword>
<evidence type="ECO:0000256" key="5">
    <source>
        <dbReference type="ARBA" id="ARBA00022892"/>
    </source>
</evidence>
<dbReference type="GO" id="GO:0031201">
    <property type="term" value="C:SNARE complex"/>
    <property type="evidence" value="ECO:0007669"/>
    <property type="project" value="TreeGrafter"/>
</dbReference>
<evidence type="ECO:0000259" key="11">
    <source>
        <dbReference type="Pfam" id="PF03908"/>
    </source>
</evidence>
<organism evidence="12 13">
    <name type="scientific">Synchytrium endobioticum</name>
    <dbReference type="NCBI Taxonomy" id="286115"/>
    <lineage>
        <taxon>Eukaryota</taxon>
        <taxon>Fungi</taxon>
        <taxon>Fungi incertae sedis</taxon>
        <taxon>Chytridiomycota</taxon>
        <taxon>Chytridiomycota incertae sedis</taxon>
        <taxon>Chytridiomycetes</taxon>
        <taxon>Synchytriales</taxon>
        <taxon>Synchytriaceae</taxon>
        <taxon>Synchytrium</taxon>
    </lineage>
</organism>
<dbReference type="VEuPathDB" id="FungiDB:SeMB42_g01942"/>
<evidence type="ECO:0000256" key="3">
    <source>
        <dbReference type="ARBA" id="ARBA00022692"/>
    </source>
</evidence>
<evidence type="ECO:0000313" key="13">
    <source>
        <dbReference type="Proteomes" id="UP000317494"/>
    </source>
</evidence>